<keyword evidence="3" id="KW-1185">Reference proteome</keyword>
<dbReference type="EMBL" id="BEZZ01234659">
    <property type="protein sequence ID" value="GCC48280.1"/>
    <property type="molecule type" value="Genomic_DNA"/>
</dbReference>
<organism evidence="2 3">
    <name type="scientific">Chiloscyllium punctatum</name>
    <name type="common">Brownbanded bambooshark</name>
    <name type="synonym">Hemiscyllium punctatum</name>
    <dbReference type="NCBI Taxonomy" id="137246"/>
    <lineage>
        <taxon>Eukaryota</taxon>
        <taxon>Metazoa</taxon>
        <taxon>Chordata</taxon>
        <taxon>Craniata</taxon>
        <taxon>Vertebrata</taxon>
        <taxon>Chondrichthyes</taxon>
        <taxon>Elasmobranchii</taxon>
        <taxon>Galeomorphii</taxon>
        <taxon>Galeoidea</taxon>
        <taxon>Orectolobiformes</taxon>
        <taxon>Hemiscylliidae</taxon>
        <taxon>Chiloscyllium</taxon>
    </lineage>
</organism>
<protein>
    <submittedName>
        <fullName evidence="2">Uncharacterized protein</fullName>
    </submittedName>
</protein>
<dbReference type="AlphaFoldDB" id="A0A401U077"/>
<reference evidence="2 3" key="1">
    <citation type="journal article" date="2018" name="Nat. Ecol. Evol.">
        <title>Shark genomes provide insights into elasmobranch evolution and the origin of vertebrates.</title>
        <authorList>
            <person name="Hara Y"/>
            <person name="Yamaguchi K"/>
            <person name="Onimaru K"/>
            <person name="Kadota M"/>
            <person name="Koyanagi M"/>
            <person name="Keeley SD"/>
            <person name="Tatsumi K"/>
            <person name="Tanaka K"/>
            <person name="Motone F"/>
            <person name="Kageyama Y"/>
            <person name="Nozu R"/>
            <person name="Adachi N"/>
            <person name="Nishimura O"/>
            <person name="Nakagawa R"/>
            <person name="Tanegashima C"/>
            <person name="Kiyatake I"/>
            <person name="Matsumoto R"/>
            <person name="Murakumo K"/>
            <person name="Nishida K"/>
            <person name="Terakita A"/>
            <person name="Kuratani S"/>
            <person name="Sato K"/>
            <person name="Hyodo S Kuraku.S."/>
        </authorList>
    </citation>
    <scope>NUCLEOTIDE SEQUENCE [LARGE SCALE GENOMIC DNA]</scope>
</reference>
<proteinExistence type="predicted"/>
<sequence length="74" mass="8289">MSSRRDEPRPWRGGSYQDACGALFPVRWWSAARAALRRQRHCAAGGRSSRPKPDHLIAGRRQDHGPDQVDPKAA</sequence>
<feature type="compositionally biased region" description="Basic and acidic residues" evidence="1">
    <location>
        <begin position="51"/>
        <end position="74"/>
    </location>
</feature>
<name>A0A401U077_CHIPU</name>
<evidence type="ECO:0000313" key="3">
    <source>
        <dbReference type="Proteomes" id="UP000287033"/>
    </source>
</evidence>
<evidence type="ECO:0000256" key="1">
    <source>
        <dbReference type="SAM" id="MobiDB-lite"/>
    </source>
</evidence>
<evidence type="ECO:0000313" key="2">
    <source>
        <dbReference type="EMBL" id="GCC48280.1"/>
    </source>
</evidence>
<dbReference type="Proteomes" id="UP000287033">
    <property type="component" value="Unassembled WGS sequence"/>
</dbReference>
<gene>
    <name evidence="2" type="ORF">chiPu_0032360</name>
</gene>
<feature type="region of interest" description="Disordered" evidence="1">
    <location>
        <begin position="40"/>
        <end position="74"/>
    </location>
</feature>
<comment type="caution">
    <text evidence="2">The sequence shown here is derived from an EMBL/GenBank/DDBJ whole genome shotgun (WGS) entry which is preliminary data.</text>
</comment>
<accession>A0A401U077</accession>